<dbReference type="AlphaFoldDB" id="A0ABD1AAB5"/>
<dbReference type="Proteomes" id="UP001558713">
    <property type="component" value="Unassembled WGS sequence"/>
</dbReference>
<sequence length="324" mass="36341">MDPRLQQVAESGSITDFYALINENPYLLESIDTVSFVNTPLHIAAASGRIAVAAEMLNLKPSFARKLNTNGYSPLHIALEKDQKDFVTWLLRLDPGLARVKGREGFTVFHLLVLRGNVDLVVECLITSPKCIEDVSVNGQNALHLAVMNDRFEVLQVLTGWIQRMSQRNALSTEYAFLNQMDLTHNTALHLASGMLYFLQFLSVFCFRNKAKALTLFMQAVKLLLECRMVQRNEVNGDGLTFLDILRTHGHIDEGGDLQQLVLKTGCKNAASLPTKLMKTYDFFKSPITFWTYCSTQTRRISADTSDEARGVFLIICTLLITAT</sequence>
<evidence type="ECO:0000313" key="1">
    <source>
        <dbReference type="EMBL" id="KAL1203644.1"/>
    </source>
</evidence>
<keyword evidence="3" id="KW-1185">Reference proteome</keyword>
<dbReference type="EMBL" id="JBANAX010000555">
    <property type="protein sequence ID" value="KAL1203644.1"/>
    <property type="molecule type" value="Genomic_DNA"/>
</dbReference>
<reference evidence="1 3" key="1">
    <citation type="submission" date="2024-04" db="EMBL/GenBank/DDBJ databases">
        <title>Genome assembly C_amara_ONT_v2.</title>
        <authorList>
            <person name="Yant L."/>
            <person name="Moore C."/>
            <person name="Slenker M."/>
        </authorList>
    </citation>
    <scope>NUCLEOTIDE SEQUENCE [LARGE SCALE GENOMIC DNA]</scope>
    <source>
        <tissue evidence="1">Leaf</tissue>
    </source>
</reference>
<dbReference type="InterPro" id="IPR036770">
    <property type="entry name" value="Ankyrin_rpt-contain_sf"/>
</dbReference>
<accession>A0ABD1AAB5</accession>
<dbReference type="InterPro" id="IPR002110">
    <property type="entry name" value="Ankyrin_rpt"/>
</dbReference>
<dbReference type="SMART" id="SM00248">
    <property type="entry name" value="ANK"/>
    <property type="match status" value="4"/>
</dbReference>
<evidence type="ECO:0000313" key="3">
    <source>
        <dbReference type="Proteomes" id="UP001558713"/>
    </source>
</evidence>
<comment type="caution">
    <text evidence="1">The sequence shown here is derived from an EMBL/GenBank/DDBJ whole genome shotgun (WGS) entry which is preliminary data.</text>
</comment>
<evidence type="ECO:0000313" key="2">
    <source>
        <dbReference type="EMBL" id="KAL1207678.1"/>
    </source>
</evidence>
<gene>
    <name evidence="2" type="ORF">V5N11_002064</name>
    <name evidence="1" type="ORF">V5N11_033500</name>
</gene>
<protein>
    <submittedName>
        <fullName evidence="1">Ankyrin repeat-containing protein BDA1</fullName>
    </submittedName>
</protein>
<organism evidence="1 3">
    <name type="scientific">Cardamine amara subsp. amara</name>
    <dbReference type="NCBI Taxonomy" id="228776"/>
    <lineage>
        <taxon>Eukaryota</taxon>
        <taxon>Viridiplantae</taxon>
        <taxon>Streptophyta</taxon>
        <taxon>Embryophyta</taxon>
        <taxon>Tracheophyta</taxon>
        <taxon>Spermatophyta</taxon>
        <taxon>Magnoliopsida</taxon>
        <taxon>eudicotyledons</taxon>
        <taxon>Gunneridae</taxon>
        <taxon>Pentapetalae</taxon>
        <taxon>rosids</taxon>
        <taxon>malvids</taxon>
        <taxon>Brassicales</taxon>
        <taxon>Brassicaceae</taxon>
        <taxon>Cardamineae</taxon>
        <taxon>Cardamine</taxon>
    </lineage>
</organism>
<dbReference type="SUPFAM" id="SSF48403">
    <property type="entry name" value="Ankyrin repeat"/>
    <property type="match status" value="1"/>
</dbReference>
<dbReference type="PANTHER" id="PTHR24128:SF55">
    <property type="entry name" value="ANKYRIN REPEAT FAMILY PROTEIN"/>
    <property type="match status" value="1"/>
</dbReference>
<dbReference type="PANTHER" id="PTHR24128">
    <property type="entry name" value="HOMEOBOX PROTEIN WARIAI"/>
    <property type="match status" value="1"/>
</dbReference>
<dbReference type="EMBL" id="JBANAX010000467">
    <property type="protein sequence ID" value="KAL1207678.1"/>
    <property type="molecule type" value="Genomic_DNA"/>
</dbReference>
<proteinExistence type="predicted"/>
<dbReference type="Gene3D" id="1.25.40.20">
    <property type="entry name" value="Ankyrin repeat-containing domain"/>
    <property type="match status" value="1"/>
</dbReference>
<name>A0ABD1AAB5_CARAN</name>
<dbReference type="Pfam" id="PF12796">
    <property type="entry name" value="Ank_2"/>
    <property type="match status" value="1"/>
</dbReference>